<organism evidence="20 21">
    <name type="scientific">Meridianimarinicoccus marinus</name>
    <dbReference type="NCBI Taxonomy" id="3231483"/>
    <lineage>
        <taxon>Bacteria</taxon>
        <taxon>Pseudomonadati</taxon>
        <taxon>Pseudomonadota</taxon>
        <taxon>Alphaproteobacteria</taxon>
        <taxon>Rhodobacterales</taxon>
        <taxon>Paracoccaceae</taxon>
        <taxon>Meridianimarinicoccus</taxon>
    </lineage>
</organism>
<evidence type="ECO:0000313" key="20">
    <source>
        <dbReference type="EMBL" id="MEV8467813.1"/>
    </source>
</evidence>
<keyword evidence="10 19" id="KW-0812">Transmembrane</keyword>
<protein>
    <recommendedName>
        <fullName evidence="6 19">Adenosylcobinamide-GDP ribazoletransferase</fullName>
        <ecNumber evidence="5 19">2.7.8.26</ecNumber>
    </recommendedName>
    <alternativeName>
        <fullName evidence="16 19">Cobalamin synthase</fullName>
    </alternativeName>
    <alternativeName>
        <fullName evidence="15 19">Cobalamin-5'-phosphate synthase</fullName>
    </alternativeName>
</protein>
<sequence length="253" mass="25715">MTAPRPALLDPADPALALGLLTRLPVPVAMNTAQRRGARAAWAYPLAGLVVGGLAALLMQAALWAGLPEGLSAALALGLTVVLTGAMHEDGLADCADGFWGGFARDRRLEIMHDSRIGTYGVLALILLGLLRWQGLAELARHWPVLLAVGMLSRAAMVVVWAALPPARADGLARSLGQPRPATAAVALGLAIAGAWACLDSSVMVAALATAAAAVAVALLARAKIGGQTGDVLGATQQIAEVAALLSLTVLLT</sequence>
<evidence type="ECO:0000256" key="9">
    <source>
        <dbReference type="ARBA" id="ARBA00022679"/>
    </source>
</evidence>
<evidence type="ECO:0000256" key="18">
    <source>
        <dbReference type="ARBA" id="ARBA00049504"/>
    </source>
</evidence>
<dbReference type="EC" id="2.7.8.26" evidence="5 19"/>
<evidence type="ECO:0000256" key="19">
    <source>
        <dbReference type="HAMAP-Rule" id="MF_00719"/>
    </source>
</evidence>
<evidence type="ECO:0000256" key="17">
    <source>
        <dbReference type="ARBA" id="ARBA00048623"/>
    </source>
</evidence>
<evidence type="ECO:0000256" key="14">
    <source>
        <dbReference type="ARBA" id="ARBA00025228"/>
    </source>
</evidence>
<evidence type="ECO:0000256" key="6">
    <source>
        <dbReference type="ARBA" id="ARBA00015850"/>
    </source>
</evidence>
<evidence type="ECO:0000256" key="3">
    <source>
        <dbReference type="ARBA" id="ARBA00004663"/>
    </source>
</evidence>
<evidence type="ECO:0000256" key="11">
    <source>
        <dbReference type="ARBA" id="ARBA00022842"/>
    </source>
</evidence>
<feature type="transmembrane region" description="Helical" evidence="19">
    <location>
        <begin position="42"/>
        <end position="64"/>
    </location>
</feature>
<evidence type="ECO:0000256" key="4">
    <source>
        <dbReference type="ARBA" id="ARBA00010561"/>
    </source>
</evidence>
<dbReference type="PANTHER" id="PTHR34148:SF1">
    <property type="entry name" value="ADENOSYLCOBINAMIDE-GDP RIBAZOLETRANSFERASE"/>
    <property type="match status" value="1"/>
</dbReference>
<evidence type="ECO:0000256" key="7">
    <source>
        <dbReference type="ARBA" id="ARBA00022475"/>
    </source>
</evidence>
<dbReference type="GO" id="GO:0051073">
    <property type="term" value="F:adenosylcobinamide-GDP ribazoletransferase activity"/>
    <property type="evidence" value="ECO:0007669"/>
    <property type="project" value="UniProtKB-EC"/>
</dbReference>
<feature type="transmembrane region" description="Helical" evidence="19">
    <location>
        <begin position="145"/>
        <end position="167"/>
    </location>
</feature>
<comment type="catalytic activity">
    <reaction evidence="17 19">
        <text>alpha-ribazole + adenosylcob(III)inamide-GDP = adenosylcob(III)alamin + GMP + H(+)</text>
        <dbReference type="Rhea" id="RHEA:16049"/>
        <dbReference type="ChEBI" id="CHEBI:10329"/>
        <dbReference type="ChEBI" id="CHEBI:15378"/>
        <dbReference type="ChEBI" id="CHEBI:18408"/>
        <dbReference type="ChEBI" id="CHEBI:58115"/>
        <dbReference type="ChEBI" id="CHEBI:60487"/>
        <dbReference type="EC" id="2.7.8.26"/>
    </reaction>
</comment>
<dbReference type="EMBL" id="JBFBVU010000018">
    <property type="protein sequence ID" value="MEV8467813.1"/>
    <property type="molecule type" value="Genomic_DNA"/>
</dbReference>
<gene>
    <name evidence="19 20" type="primary">cobS</name>
    <name evidence="20" type="ORF">AB0T83_13615</name>
</gene>
<reference evidence="20 21" key="1">
    <citation type="submission" date="2024-07" db="EMBL/GenBank/DDBJ databases">
        <authorList>
            <person name="Kang M."/>
        </authorList>
    </citation>
    <scope>NUCLEOTIDE SEQUENCE [LARGE SCALE GENOMIC DNA]</scope>
    <source>
        <strain evidence="20 21">DFM31</strain>
    </source>
</reference>
<comment type="pathway">
    <text evidence="3 19">Cofactor biosynthesis; adenosylcobalamin biosynthesis; adenosylcobalamin from cob(II)yrinate a,c-diamide: step 7/7.</text>
</comment>
<evidence type="ECO:0000256" key="15">
    <source>
        <dbReference type="ARBA" id="ARBA00032605"/>
    </source>
</evidence>
<keyword evidence="8 19" id="KW-0169">Cobalamin biosynthesis</keyword>
<keyword evidence="9 19" id="KW-0808">Transferase</keyword>
<feature type="transmembrane region" description="Helical" evidence="19">
    <location>
        <begin position="179"/>
        <end position="197"/>
    </location>
</feature>
<dbReference type="RefSeq" id="WP_366193698.1">
    <property type="nucleotide sequence ID" value="NZ_JBFBVU010000018.1"/>
</dbReference>
<evidence type="ECO:0000256" key="16">
    <source>
        <dbReference type="ARBA" id="ARBA00032853"/>
    </source>
</evidence>
<keyword evidence="11 19" id="KW-0460">Magnesium</keyword>
<evidence type="ECO:0000256" key="8">
    <source>
        <dbReference type="ARBA" id="ARBA00022573"/>
    </source>
</evidence>
<evidence type="ECO:0000256" key="2">
    <source>
        <dbReference type="ARBA" id="ARBA00004651"/>
    </source>
</evidence>
<comment type="function">
    <text evidence="14 19">Joins adenosylcobinamide-GDP and alpha-ribazole to generate adenosylcobalamin (Ado-cobalamin). Also synthesizes adenosylcobalamin 5'-phosphate from adenosylcobinamide-GDP and alpha-ribazole 5'-phosphate.</text>
</comment>
<evidence type="ECO:0000256" key="1">
    <source>
        <dbReference type="ARBA" id="ARBA00001946"/>
    </source>
</evidence>
<evidence type="ECO:0000256" key="13">
    <source>
        <dbReference type="ARBA" id="ARBA00023136"/>
    </source>
</evidence>
<comment type="cofactor">
    <cofactor evidence="1 19">
        <name>Mg(2+)</name>
        <dbReference type="ChEBI" id="CHEBI:18420"/>
    </cofactor>
</comment>
<dbReference type="InterPro" id="IPR003805">
    <property type="entry name" value="CobS"/>
</dbReference>
<comment type="similarity">
    <text evidence="4 19">Belongs to the CobS family.</text>
</comment>
<dbReference type="PANTHER" id="PTHR34148">
    <property type="entry name" value="ADENOSYLCOBINAMIDE-GDP RIBAZOLETRANSFERASE"/>
    <property type="match status" value="1"/>
</dbReference>
<dbReference type="HAMAP" id="MF_00719">
    <property type="entry name" value="CobS"/>
    <property type="match status" value="1"/>
</dbReference>
<keyword evidence="7 19" id="KW-1003">Cell membrane</keyword>
<evidence type="ECO:0000313" key="21">
    <source>
        <dbReference type="Proteomes" id="UP001553161"/>
    </source>
</evidence>
<accession>A0ABV3L8I4</accession>
<feature type="transmembrane region" description="Helical" evidence="19">
    <location>
        <begin position="117"/>
        <end position="133"/>
    </location>
</feature>
<keyword evidence="21" id="KW-1185">Reference proteome</keyword>
<dbReference type="NCBIfam" id="TIGR00317">
    <property type="entry name" value="cobS"/>
    <property type="match status" value="1"/>
</dbReference>
<proteinExistence type="inferred from homology"/>
<evidence type="ECO:0000256" key="12">
    <source>
        <dbReference type="ARBA" id="ARBA00022989"/>
    </source>
</evidence>
<keyword evidence="12 19" id="KW-1133">Transmembrane helix</keyword>
<name>A0ABV3L8I4_9RHOB</name>
<comment type="subcellular location">
    <subcellularLocation>
        <location evidence="2 19">Cell membrane</location>
        <topology evidence="2 19">Multi-pass membrane protein</topology>
    </subcellularLocation>
</comment>
<feature type="transmembrane region" description="Helical" evidence="19">
    <location>
        <begin position="203"/>
        <end position="221"/>
    </location>
</feature>
<dbReference type="Pfam" id="PF02654">
    <property type="entry name" value="CobS"/>
    <property type="match status" value="1"/>
</dbReference>
<comment type="catalytic activity">
    <reaction evidence="18 19">
        <text>alpha-ribazole 5'-phosphate + adenosylcob(III)inamide-GDP = adenosylcob(III)alamin 5'-phosphate + GMP + H(+)</text>
        <dbReference type="Rhea" id="RHEA:23560"/>
        <dbReference type="ChEBI" id="CHEBI:15378"/>
        <dbReference type="ChEBI" id="CHEBI:57918"/>
        <dbReference type="ChEBI" id="CHEBI:58115"/>
        <dbReference type="ChEBI" id="CHEBI:60487"/>
        <dbReference type="ChEBI" id="CHEBI:60493"/>
        <dbReference type="EC" id="2.7.8.26"/>
    </reaction>
</comment>
<evidence type="ECO:0000256" key="5">
    <source>
        <dbReference type="ARBA" id="ARBA00013200"/>
    </source>
</evidence>
<keyword evidence="13 19" id="KW-0472">Membrane</keyword>
<dbReference type="Proteomes" id="UP001553161">
    <property type="component" value="Unassembled WGS sequence"/>
</dbReference>
<evidence type="ECO:0000256" key="10">
    <source>
        <dbReference type="ARBA" id="ARBA00022692"/>
    </source>
</evidence>
<comment type="caution">
    <text evidence="20">The sequence shown here is derived from an EMBL/GenBank/DDBJ whole genome shotgun (WGS) entry which is preliminary data.</text>
</comment>